<evidence type="ECO:0000313" key="3">
    <source>
        <dbReference type="Proteomes" id="UP000789803"/>
    </source>
</evidence>
<comment type="similarity">
    <text evidence="1">Belongs to the outer membrane factor (OMF) (TC 1.B.17) family.</text>
</comment>
<gene>
    <name evidence="2" type="primary">tdeA</name>
    <name evidence="2" type="ORF">LMG7974_01393</name>
</gene>
<protein>
    <submittedName>
        <fullName evidence="2">Toxin and drug export protein A</fullName>
    </submittedName>
</protein>
<dbReference type="PANTHER" id="PTHR30203">
    <property type="entry name" value="OUTER MEMBRANE CATION EFFLUX PROTEIN"/>
    <property type="match status" value="1"/>
</dbReference>
<accession>A0ABM8Q8G8</accession>
<proteinExistence type="inferred from homology"/>
<evidence type="ECO:0000256" key="1">
    <source>
        <dbReference type="ARBA" id="ARBA00007613"/>
    </source>
</evidence>
<comment type="caution">
    <text evidence="2">The sequence shown here is derived from an EMBL/GenBank/DDBJ whole genome shotgun (WGS) entry which is preliminary data.</text>
</comment>
<reference evidence="2 3" key="1">
    <citation type="submission" date="2020-11" db="EMBL/GenBank/DDBJ databases">
        <authorList>
            <person name="Peeters C."/>
        </authorList>
    </citation>
    <scope>NUCLEOTIDE SEQUENCE [LARGE SCALE GENOMIC DNA]</scope>
    <source>
        <strain evidence="2 3">LMG 7974</strain>
    </source>
</reference>
<dbReference type="Gene3D" id="1.20.1600.10">
    <property type="entry name" value="Outer membrane efflux proteins (OEP)"/>
    <property type="match status" value="1"/>
</dbReference>
<dbReference type="InterPro" id="IPR010131">
    <property type="entry name" value="MdtP/NodT-like"/>
</dbReference>
<keyword evidence="3" id="KW-1185">Reference proteome</keyword>
<dbReference type="PROSITE" id="PS51257">
    <property type="entry name" value="PROKAR_LIPOPROTEIN"/>
    <property type="match status" value="1"/>
</dbReference>
<dbReference type="Pfam" id="PF02321">
    <property type="entry name" value="OEP"/>
    <property type="match status" value="2"/>
</dbReference>
<dbReference type="Proteomes" id="UP000789803">
    <property type="component" value="Unassembled WGS sequence"/>
</dbReference>
<organism evidence="2 3">
    <name type="scientific">Campylobacter majalis</name>
    <dbReference type="NCBI Taxonomy" id="2790656"/>
    <lineage>
        <taxon>Bacteria</taxon>
        <taxon>Pseudomonadati</taxon>
        <taxon>Campylobacterota</taxon>
        <taxon>Epsilonproteobacteria</taxon>
        <taxon>Campylobacterales</taxon>
        <taxon>Campylobacteraceae</taxon>
        <taxon>Campylobacter</taxon>
    </lineage>
</organism>
<dbReference type="SUPFAM" id="SSF56954">
    <property type="entry name" value="Outer membrane efflux proteins (OEP)"/>
    <property type="match status" value="1"/>
</dbReference>
<dbReference type="InterPro" id="IPR003423">
    <property type="entry name" value="OMP_efflux"/>
</dbReference>
<dbReference type="EMBL" id="CAJHOF010000013">
    <property type="protein sequence ID" value="CAD7289193.1"/>
    <property type="molecule type" value="Genomic_DNA"/>
</dbReference>
<name>A0ABM8Q8G8_9BACT</name>
<sequence>MRILSIVFLILLSGCAVKNRDLIVLDINQTEQVKIDEKWWLGYNEPVLNELIDKALRENIDIAKAILNIRKALARVGVSEAAQQPTLGASFGANTSRNLSINDSFASRYSNNFTLNYELDIWGKLANETEALKFEASANKWDKKALELSVINGVIDSYFHILYLNESLKLYTQNLKNYNDLLEISNIKVKNGKDEAISPKQIKSQILNIQNRIINANISLDNAKQTLRNLLNLRPDYEFEFKDGLDVELIGVNLDVPIYAISNRPDLNAAIDRINSALLDVKVSKKSFYPSISLGASLSDSDDKFNKSFGFNILGGNVSINLPFLNYKRLKQNLIISEVVFESMKLEYEKTLTSALNEINTAYKQLKNDKILYKNYKTQINNYEDISEIYKLKQEYGKIEMRDYLSAKNNEIEAKITLINQKYKILSDENMIYKAMAGKIIFN</sequence>
<dbReference type="PANTHER" id="PTHR30203:SF32">
    <property type="entry name" value="CATION EFFLUX SYSTEM PROTEIN CUSC"/>
    <property type="match status" value="1"/>
</dbReference>
<evidence type="ECO:0000313" key="2">
    <source>
        <dbReference type="EMBL" id="CAD7289193.1"/>
    </source>
</evidence>
<dbReference type="RefSeq" id="WP_229933181.1">
    <property type="nucleotide sequence ID" value="NZ_CAJHOF010000013.1"/>
</dbReference>